<keyword evidence="4" id="KW-1185">Reference proteome</keyword>
<evidence type="ECO:0000256" key="2">
    <source>
        <dbReference type="SAM" id="Phobius"/>
    </source>
</evidence>
<feature type="transmembrane region" description="Helical" evidence="2">
    <location>
        <begin position="247"/>
        <end position="269"/>
    </location>
</feature>
<dbReference type="EMBL" id="CP042806">
    <property type="protein sequence ID" value="QEE28253.1"/>
    <property type="molecule type" value="Genomic_DNA"/>
</dbReference>
<feature type="transmembrane region" description="Helical" evidence="2">
    <location>
        <begin position="199"/>
        <end position="217"/>
    </location>
</feature>
<dbReference type="RefSeq" id="WP_147647443.1">
    <property type="nucleotide sequence ID" value="NZ_CP042806.1"/>
</dbReference>
<evidence type="ECO:0000313" key="4">
    <source>
        <dbReference type="Proteomes" id="UP000321820"/>
    </source>
</evidence>
<feature type="transmembrane region" description="Helical" evidence="2">
    <location>
        <begin position="395"/>
        <end position="413"/>
    </location>
</feature>
<evidence type="ECO:0008006" key="5">
    <source>
        <dbReference type="Google" id="ProtNLM"/>
    </source>
</evidence>
<organism evidence="3 4">
    <name type="scientific">Terriglobus albidus</name>
    <dbReference type="NCBI Taxonomy" id="1592106"/>
    <lineage>
        <taxon>Bacteria</taxon>
        <taxon>Pseudomonadati</taxon>
        <taxon>Acidobacteriota</taxon>
        <taxon>Terriglobia</taxon>
        <taxon>Terriglobales</taxon>
        <taxon>Acidobacteriaceae</taxon>
        <taxon>Terriglobus</taxon>
    </lineage>
</organism>
<keyword evidence="2" id="KW-0472">Membrane</keyword>
<evidence type="ECO:0000313" key="3">
    <source>
        <dbReference type="EMBL" id="QEE28253.1"/>
    </source>
</evidence>
<dbReference type="AlphaFoldDB" id="A0A5B9E7L3"/>
<feature type="transmembrane region" description="Helical" evidence="2">
    <location>
        <begin position="306"/>
        <end position="327"/>
    </location>
</feature>
<dbReference type="Proteomes" id="UP000321820">
    <property type="component" value="Chromosome"/>
</dbReference>
<feature type="transmembrane region" description="Helical" evidence="2">
    <location>
        <begin position="223"/>
        <end position="240"/>
    </location>
</feature>
<dbReference type="OrthoDB" id="9906475at2"/>
<keyword evidence="2" id="KW-0812">Transmembrane</keyword>
<dbReference type="KEGG" id="talb:FTW19_09720"/>
<sequence length="450" mass="47561">MPIDKSQRSPSGPLQAAPAAEVHADDRDAKISSITGWLIFISACAGILLRLSFFEPEIARSPDERTYTRQANVLLEQGVSGLRTLGDELVRNPMEVGVAPSPVRVGYLGILAGYMEITGNRTVLAGAQLSLVANIATLILVAFAARRHLARTAAAITVLLDAVLPFELMTGRRAWQEAVISLLATALIVLAMELPRLRGVARLGAYLVFTIAGVLSLTTKENIGVAFLLCTAGLFGAAILRKDRATAVGAAVSLGAAILITAAILASIFGGLGKYVALQRIAENVSAMNVYDQTYSVGPAWMLPAAIVRVCPLVAIGALAGMVIAIYRSFGARSLSAAGLPLALAGYCIVLLLVQIVSERMNLRYTAPIYSSLCMLAGAGCGWFTVQLHRVMRPLGGLFAWTILSVVLGVAALRDVNFGRDYLLNTGMQDLALRPVLGEPPAQPSSSNPR</sequence>
<feature type="transmembrane region" description="Helical" evidence="2">
    <location>
        <begin position="123"/>
        <end position="145"/>
    </location>
</feature>
<feature type="transmembrane region" description="Helical" evidence="2">
    <location>
        <begin position="174"/>
        <end position="192"/>
    </location>
</feature>
<feature type="transmembrane region" description="Helical" evidence="2">
    <location>
        <begin position="339"/>
        <end position="357"/>
    </location>
</feature>
<feature type="transmembrane region" description="Helical" evidence="2">
    <location>
        <begin position="369"/>
        <end position="388"/>
    </location>
</feature>
<accession>A0A5B9E7L3</accession>
<feature type="transmembrane region" description="Helical" evidence="2">
    <location>
        <begin position="34"/>
        <end position="53"/>
    </location>
</feature>
<proteinExistence type="predicted"/>
<name>A0A5B9E7L3_9BACT</name>
<protein>
    <recommendedName>
        <fullName evidence="5">Glycosyltransferase RgtA/B/C/D-like domain-containing protein</fullName>
    </recommendedName>
</protein>
<keyword evidence="2" id="KW-1133">Transmembrane helix</keyword>
<gene>
    <name evidence="3" type="ORF">FTW19_09720</name>
</gene>
<evidence type="ECO:0000256" key="1">
    <source>
        <dbReference type="SAM" id="MobiDB-lite"/>
    </source>
</evidence>
<feature type="region of interest" description="Disordered" evidence="1">
    <location>
        <begin position="1"/>
        <end position="20"/>
    </location>
</feature>
<reference evidence="3 4" key="1">
    <citation type="submission" date="2019-08" db="EMBL/GenBank/DDBJ databases">
        <title>Complete genome sequence of Terriglobus albidus strain ORNL.</title>
        <authorList>
            <person name="Podar M."/>
        </authorList>
    </citation>
    <scope>NUCLEOTIDE SEQUENCE [LARGE SCALE GENOMIC DNA]</scope>
    <source>
        <strain evidence="3 4">ORNL</strain>
    </source>
</reference>